<keyword evidence="2 6" id="KW-0732">Signal</keyword>
<evidence type="ECO:0000256" key="4">
    <source>
        <dbReference type="ARBA" id="ARBA00031484"/>
    </source>
</evidence>
<evidence type="ECO:0000256" key="2">
    <source>
        <dbReference type="ARBA" id="ARBA00022729"/>
    </source>
</evidence>
<evidence type="ECO:0000313" key="9">
    <source>
        <dbReference type="Proteomes" id="UP000665026"/>
    </source>
</evidence>
<dbReference type="Proteomes" id="UP000665026">
    <property type="component" value="Chromosome"/>
</dbReference>
<feature type="domain" description="PpiC" evidence="7">
    <location>
        <begin position="161"/>
        <end position="257"/>
    </location>
</feature>
<organism evidence="8 9">
    <name type="scientific">Cognatishimia activa</name>
    <dbReference type="NCBI Taxonomy" id="1715691"/>
    <lineage>
        <taxon>Bacteria</taxon>
        <taxon>Pseudomonadati</taxon>
        <taxon>Pseudomonadota</taxon>
        <taxon>Alphaproteobacteria</taxon>
        <taxon>Rhodobacterales</taxon>
        <taxon>Paracoccaceae</taxon>
        <taxon>Cognatishimia</taxon>
    </lineage>
</organism>
<protein>
    <recommendedName>
        <fullName evidence="1">Parvulin-like PPIase</fullName>
    </recommendedName>
    <alternativeName>
        <fullName evidence="3">Peptidyl-prolyl cis-trans isomerase plp</fullName>
    </alternativeName>
    <alternativeName>
        <fullName evidence="4">Rotamase plp</fullName>
    </alternativeName>
</protein>
<dbReference type="InterPro" id="IPR046357">
    <property type="entry name" value="PPIase_dom_sf"/>
</dbReference>
<evidence type="ECO:0000256" key="1">
    <source>
        <dbReference type="ARBA" id="ARBA00018370"/>
    </source>
</evidence>
<dbReference type="PANTHER" id="PTHR47637:SF1">
    <property type="entry name" value="CHAPERONE SURA"/>
    <property type="match status" value="1"/>
</dbReference>
<gene>
    <name evidence="8" type="ORF">HZ995_13970</name>
</gene>
<evidence type="ECO:0000256" key="3">
    <source>
        <dbReference type="ARBA" id="ARBA00030642"/>
    </source>
</evidence>
<dbReference type="RefSeq" id="WP_209356275.1">
    <property type="nucleotide sequence ID" value="NZ_CP060010.1"/>
</dbReference>
<evidence type="ECO:0000256" key="6">
    <source>
        <dbReference type="SAM" id="SignalP"/>
    </source>
</evidence>
<accession>A0A975EQZ0</accession>
<name>A0A975EQZ0_9RHOB</name>
<dbReference type="Gene3D" id="1.10.4030.10">
    <property type="entry name" value="Porin chaperone SurA, peptide-binding domain"/>
    <property type="match status" value="1"/>
</dbReference>
<dbReference type="PROSITE" id="PS50198">
    <property type="entry name" value="PPIC_PPIASE_2"/>
    <property type="match status" value="1"/>
</dbReference>
<feature type="signal peptide" evidence="6">
    <location>
        <begin position="1"/>
        <end position="23"/>
    </location>
</feature>
<reference evidence="8" key="1">
    <citation type="submission" date="2020-07" db="EMBL/GenBank/DDBJ databases">
        <title>Genome sequences of bacteria associated with the marine, planktonic diatom Thalassiosira profunda strain ECT2AJA-044.</title>
        <authorList>
            <person name="Gargas C.B."/>
            <person name="Roberts W.R."/>
            <person name="Alverson A.J."/>
        </authorList>
    </citation>
    <scope>NUCLEOTIDE SEQUENCE</scope>
    <source>
        <strain evidence="8">ECT2AJA-044</strain>
    </source>
</reference>
<dbReference type="InterPro" id="IPR050280">
    <property type="entry name" value="OMP_Chaperone_SurA"/>
</dbReference>
<dbReference type="KEGG" id="cact:HZ995_13970"/>
<evidence type="ECO:0000259" key="7">
    <source>
        <dbReference type="PROSITE" id="PS50198"/>
    </source>
</evidence>
<dbReference type="EMBL" id="CP060010">
    <property type="protein sequence ID" value="QTN35571.1"/>
    <property type="molecule type" value="Genomic_DNA"/>
</dbReference>
<proteinExistence type="predicted"/>
<dbReference type="SUPFAM" id="SSF109998">
    <property type="entry name" value="Triger factor/SurA peptide-binding domain-like"/>
    <property type="match status" value="1"/>
</dbReference>
<keyword evidence="5" id="KW-0697">Rotamase</keyword>
<dbReference type="AlphaFoldDB" id="A0A975EQZ0"/>
<evidence type="ECO:0000313" key="8">
    <source>
        <dbReference type="EMBL" id="QTN35571.1"/>
    </source>
</evidence>
<sequence>MTHKIFAAFLSLTLGMMGTLASAQGLFSPAIKVNDGAVTYYELDQRIKFMQFINRLGDLETLARKDLVEDRLKAQAAAELGISISAEQLAAGLEEFAGRANLKADEVIALMAEAQIDRQTFEDFVRNGLLWREVVQLRFRGRVQISDEEIDAALGSGGQAGLQVLLSEIVIPINAQNQAQVQDLASRISNLTTESAFADAARRFSAAGTRTNGGRMQWLPINRLPPALQPVVVEMRPGEISDPIPLGNAIAVFMMRGIDELPSPAPRLAAIEYGILRIPGGRSDAALAQAQDIRNRVDTCDDLYAINKGGPDEALTITAEQPSAIPRSISLELAKLDRHEVSTALTSPDGSQLYFLMLCGRTAALNEDLSREDVLNALRNRRLNSYAEGYLDQLRSEAVIVQQ</sequence>
<dbReference type="SUPFAM" id="SSF54534">
    <property type="entry name" value="FKBP-like"/>
    <property type="match status" value="1"/>
</dbReference>
<dbReference type="Gene3D" id="3.10.50.40">
    <property type="match status" value="1"/>
</dbReference>
<dbReference type="InterPro" id="IPR000297">
    <property type="entry name" value="PPIase_PpiC"/>
</dbReference>
<dbReference type="PANTHER" id="PTHR47637">
    <property type="entry name" value="CHAPERONE SURA"/>
    <property type="match status" value="1"/>
</dbReference>
<feature type="chain" id="PRO_5036847176" description="Parvulin-like PPIase" evidence="6">
    <location>
        <begin position="24"/>
        <end position="403"/>
    </location>
</feature>
<evidence type="ECO:0000256" key="5">
    <source>
        <dbReference type="PROSITE-ProRule" id="PRU00278"/>
    </source>
</evidence>
<dbReference type="GO" id="GO:0003755">
    <property type="term" value="F:peptidyl-prolyl cis-trans isomerase activity"/>
    <property type="evidence" value="ECO:0007669"/>
    <property type="project" value="UniProtKB-KW"/>
</dbReference>
<keyword evidence="5 8" id="KW-0413">Isomerase</keyword>
<dbReference type="InterPro" id="IPR027304">
    <property type="entry name" value="Trigger_fact/SurA_dom_sf"/>
</dbReference>
<dbReference type="Pfam" id="PF00639">
    <property type="entry name" value="Rotamase"/>
    <property type="match status" value="1"/>
</dbReference>